<keyword evidence="2" id="KW-1185">Reference proteome</keyword>
<sequence>MCVRVIYPECFSHVSEGPTSSVAVVVSAACHPAAVGVGVPRGQLVPYTSPARAHQHTEWRGRAQGSASAIPCPRPLPYSEKQRGKKVSVVRSVVWGRERGKPSVFTMV</sequence>
<evidence type="ECO:0000313" key="1">
    <source>
        <dbReference type="EMBL" id="KAK8752141.1"/>
    </source>
</evidence>
<gene>
    <name evidence="1" type="ORF">OTU49_012208</name>
</gene>
<evidence type="ECO:0000313" key="2">
    <source>
        <dbReference type="Proteomes" id="UP001445076"/>
    </source>
</evidence>
<dbReference type="PROSITE" id="PS51257">
    <property type="entry name" value="PROKAR_LIPOPROTEIN"/>
    <property type="match status" value="1"/>
</dbReference>
<dbReference type="AlphaFoldDB" id="A0AAW0Y5M0"/>
<comment type="caution">
    <text evidence="1">The sequence shown here is derived from an EMBL/GenBank/DDBJ whole genome shotgun (WGS) entry which is preliminary data.</text>
</comment>
<organism evidence="1 2">
    <name type="scientific">Cherax quadricarinatus</name>
    <name type="common">Australian red claw crayfish</name>
    <dbReference type="NCBI Taxonomy" id="27406"/>
    <lineage>
        <taxon>Eukaryota</taxon>
        <taxon>Metazoa</taxon>
        <taxon>Ecdysozoa</taxon>
        <taxon>Arthropoda</taxon>
        <taxon>Crustacea</taxon>
        <taxon>Multicrustacea</taxon>
        <taxon>Malacostraca</taxon>
        <taxon>Eumalacostraca</taxon>
        <taxon>Eucarida</taxon>
        <taxon>Decapoda</taxon>
        <taxon>Pleocyemata</taxon>
        <taxon>Astacidea</taxon>
        <taxon>Parastacoidea</taxon>
        <taxon>Parastacidae</taxon>
        <taxon>Cherax</taxon>
    </lineage>
</organism>
<accession>A0AAW0Y5M0</accession>
<reference evidence="1 2" key="1">
    <citation type="journal article" date="2024" name="BMC Genomics">
        <title>Genome assembly of redclaw crayfish (Cherax quadricarinatus) provides insights into its immune adaptation and hypoxia tolerance.</title>
        <authorList>
            <person name="Liu Z."/>
            <person name="Zheng J."/>
            <person name="Li H."/>
            <person name="Fang K."/>
            <person name="Wang S."/>
            <person name="He J."/>
            <person name="Zhou D."/>
            <person name="Weng S."/>
            <person name="Chi M."/>
            <person name="Gu Z."/>
            <person name="He J."/>
            <person name="Li F."/>
            <person name="Wang M."/>
        </authorList>
    </citation>
    <scope>NUCLEOTIDE SEQUENCE [LARGE SCALE GENOMIC DNA]</scope>
    <source>
        <strain evidence="1">ZL_2023a</strain>
    </source>
</reference>
<proteinExistence type="predicted"/>
<protein>
    <submittedName>
        <fullName evidence="1">Uncharacterized protein</fullName>
    </submittedName>
</protein>
<name>A0AAW0Y5M0_CHEQU</name>
<dbReference type="Proteomes" id="UP001445076">
    <property type="component" value="Unassembled WGS sequence"/>
</dbReference>
<dbReference type="EMBL" id="JARKIK010000005">
    <property type="protein sequence ID" value="KAK8752141.1"/>
    <property type="molecule type" value="Genomic_DNA"/>
</dbReference>